<accession>A0AAN6T4Q6</accession>
<sequence>MGARGSWVGLDPEGPSDGKCGLTMRPAVDRTNHCMFQMLHSGPLPRRPRYLGRCSSTPRSEQHKLRERCRPPAMLMQQTASASRSRTRTLVAEAHRLSSNETTRLASQCSWCGRWRGGGYQNRKPGGGGGYRFRASPPQHSRAAWSTFLPSPPAVQDFILIMWTTHHVHEARAPNHTAVGDVVSCWRAIPGRFSQVSQRLTSVRT</sequence>
<gene>
    <name evidence="2" type="ORF">N658DRAFT_187557</name>
</gene>
<reference evidence="2" key="2">
    <citation type="submission" date="2023-05" db="EMBL/GenBank/DDBJ databases">
        <authorList>
            <consortium name="Lawrence Berkeley National Laboratory"/>
            <person name="Steindorff A."/>
            <person name="Hensen N."/>
            <person name="Bonometti L."/>
            <person name="Westerberg I."/>
            <person name="Brannstrom I.O."/>
            <person name="Guillou S."/>
            <person name="Cros-Aarteil S."/>
            <person name="Calhoun S."/>
            <person name="Haridas S."/>
            <person name="Kuo A."/>
            <person name="Mondo S."/>
            <person name="Pangilinan J."/>
            <person name="Riley R."/>
            <person name="Labutti K."/>
            <person name="Andreopoulos B."/>
            <person name="Lipzen A."/>
            <person name="Chen C."/>
            <person name="Yanf M."/>
            <person name="Daum C."/>
            <person name="Ng V."/>
            <person name="Clum A."/>
            <person name="Ohm R."/>
            <person name="Martin F."/>
            <person name="Silar P."/>
            <person name="Natvig D."/>
            <person name="Lalanne C."/>
            <person name="Gautier V."/>
            <person name="Ament-Velasquez S.L."/>
            <person name="Kruys A."/>
            <person name="Hutchinson M.I."/>
            <person name="Powell A.J."/>
            <person name="Barry K."/>
            <person name="Miller A.N."/>
            <person name="Grigoriev I.V."/>
            <person name="Debuchy R."/>
            <person name="Gladieux P."/>
            <person name="Thoren M.H."/>
            <person name="Johannesson H."/>
        </authorList>
    </citation>
    <scope>NUCLEOTIDE SEQUENCE</scope>
    <source>
        <strain evidence="2">CBS 757.83</strain>
    </source>
</reference>
<dbReference type="EMBL" id="MU863626">
    <property type="protein sequence ID" value="KAK4104728.1"/>
    <property type="molecule type" value="Genomic_DNA"/>
</dbReference>
<evidence type="ECO:0000313" key="3">
    <source>
        <dbReference type="Proteomes" id="UP001305647"/>
    </source>
</evidence>
<reference evidence="2" key="1">
    <citation type="journal article" date="2023" name="Mol. Phylogenet. Evol.">
        <title>Genome-scale phylogeny and comparative genomics of the fungal order Sordariales.</title>
        <authorList>
            <person name="Hensen N."/>
            <person name="Bonometti L."/>
            <person name="Westerberg I."/>
            <person name="Brannstrom I.O."/>
            <person name="Guillou S."/>
            <person name="Cros-Aarteil S."/>
            <person name="Calhoun S."/>
            <person name="Haridas S."/>
            <person name="Kuo A."/>
            <person name="Mondo S."/>
            <person name="Pangilinan J."/>
            <person name="Riley R."/>
            <person name="LaButti K."/>
            <person name="Andreopoulos B."/>
            <person name="Lipzen A."/>
            <person name="Chen C."/>
            <person name="Yan M."/>
            <person name="Daum C."/>
            <person name="Ng V."/>
            <person name="Clum A."/>
            <person name="Steindorff A."/>
            <person name="Ohm R.A."/>
            <person name="Martin F."/>
            <person name="Silar P."/>
            <person name="Natvig D.O."/>
            <person name="Lalanne C."/>
            <person name="Gautier V."/>
            <person name="Ament-Velasquez S.L."/>
            <person name="Kruys A."/>
            <person name="Hutchinson M.I."/>
            <person name="Powell A.J."/>
            <person name="Barry K."/>
            <person name="Miller A.N."/>
            <person name="Grigoriev I.V."/>
            <person name="Debuchy R."/>
            <person name="Gladieux P."/>
            <person name="Hiltunen Thoren M."/>
            <person name="Johannesson H."/>
        </authorList>
    </citation>
    <scope>NUCLEOTIDE SEQUENCE</scope>
    <source>
        <strain evidence="2">CBS 757.83</strain>
    </source>
</reference>
<name>A0AAN6T4Q6_9PEZI</name>
<keyword evidence="3" id="KW-1185">Reference proteome</keyword>
<dbReference type="AlphaFoldDB" id="A0AAN6T4Q6"/>
<comment type="caution">
    <text evidence="2">The sequence shown here is derived from an EMBL/GenBank/DDBJ whole genome shotgun (WGS) entry which is preliminary data.</text>
</comment>
<dbReference type="Proteomes" id="UP001305647">
    <property type="component" value="Unassembled WGS sequence"/>
</dbReference>
<evidence type="ECO:0000256" key="1">
    <source>
        <dbReference type="SAM" id="MobiDB-lite"/>
    </source>
</evidence>
<evidence type="ECO:0000313" key="2">
    <source>
        <dbReference type="EMBL" id="KAK4104728.1"/>
    </source>
</evidence>
<proteinExistence type="predicted"/>
<organism evidence="2 3">
    <name type="scientific">Parathielavia hyrcaniae</name>
    <dbReference type="NCBI Taxonomy" id="113614"/>
    <lineage>
        <taxon>Eukaryota</taxon>
        <taxon>Fungi</taxon>
        <taxon>Dikarya</taxon>
        <taxon>Ascomycota</taxon>
        <taxon>Pezizomycotina</taxon>
        <taxon>Sordariomycetes</taxon>
        <taxon>Sordariomycetidae</taxon>
        <taxon>Sordariales</taxon>
        <taxon>Chaetomiaceae</taxon>
        <taxon>Parathielavia</taxon>
    </lineage>
</organism>
<protein>
    <submittedName>
        <fullName evidence="2">Uncharacterized protein</fullName>
    </submittedName>
</protein>
<feature type="region of interest" description="Disordered" evidence="1">
    <location>
        <begin position="47"/>
        <end position="66"/>
    </location>
</feature>